<keyword evidence="1" id="KW-0812">Transmembrane</keyword>
<dbReference type="PANTHER" id="PTHR35394:SF5">
    <property type="entry name" value="DUF3176 DOMAIN-CONTAINING PROTEIN"/>
    <property type="match status" value="1"/>
</dbReference>
<evidence type="ECO:0000313" key="3">
    <source>
        <dbReference type="Proteomes" id="UP000014480"/>
    </source>
</evidence>
<dbReference type="Proteomes" id="UP000014480">
    <property type="component" value="Unassembled WGS sequence"/>
</dbReference>
<proteinExistence type="predicted"/>
<accession>A0A484FEJ4</accession>
<sequence length="507" mass="55824">MGPGGRSLQDVSSYNSAGGGPVGSLNLLWRLRFWHHASIGAAITLVAFASGPFFQQSVTYELRSVIDPAFSPSANAVAAYSWGDGTQGWSYAQYAFQQLPYNMTAAILAGLFAPDQTSPPKPTSNCPTGNCTWESFGTLGVNSKCVDISSRVEMRIDNTTEYYLEAPGDSLLQETFDRTGSDKYHIFYLASHIPADMNVSLAEPFLNLTAAMVVVDWVKVWPGDASVDTSTSYQLLTRNSTIEAFRCAVYFSAKEVLPRVENGVYSEEVLQEVTRPDNVQFLDQGERIGARKYFVYIHDPWDPLEFHLAGLPPNRRNNFTVPVTAFIPIYSQMTHDLHGQVSFGSRDISSNTAPLLLYKADSVVQSIQNMADSITNEMRRNESSINPEHTVQGHVWVQQQFVVVRWAWLALPATVLASTSLFIAATIVETRRKHVGVWLSSPLALFFNAHLDSSGKDVLSNASPESLNTSEGMVRVAAGLKATIVKGSRKISVVANEQAQDEDVEMR</sequence>
<dbReference type="OrthoDB" id="5376804at2759"/>
<dbReference type="EMBL" id="AMCV02000034">
    <property type="protein sequence ID" value="TDZ16523.1"/>
    <property type="molecule type" value="Genomic_DNA"/>
</dbReference>
<evidence type="ECO:0000313" key="2">
    <source>
        <dbReference type="EMBL" id="TDZ16523.1"/>
    </source>
</evidence>
<comment type="caution">
    <text evidence="2">The sequence shown here is derived from an EMBL/GenBank/DDBJ whole genome shotgun (WGS) entry which is preliminary data.</text>
</comment>
<feature type="transmembrane region" description="Helical" evidence="1">
    <location>
        <begin position="406"/>
        <end position="428"/>
    </location>
</feature>
<dbReference type="InterPro" id="IPR021514">
    <property type="entry name" value="DUF3176"/>
</dbReference>
<keyword evidence="1" id="KW-0472">Membrane</keyword>
<organism evidence="2 3">
    <name type="scientific">Colletotrichum orbiculare (strain 104-T / ATCC 96160 / CBS 514.97 / LARS 414 / MAFF 240422)</name>
    <name type="common">Cucumber anthracnose fungus</name>
    <name type="synonym">Colletotrichum lagenarium</name>
    <dbReference type="NCBI Taxonomy" id="1213857"/>
    <lineage>
        <taxon>Eukaryota</taxon>
        <taxon>Fungi</taxon>
        <taxon>Dikarya</taxon>
        <taxon>Ascomycota</taxon>
        <taxon>Pezizomycotina</taxon>
        <taxon>Sordariomycetes</taxon>
        <taxon>Hypocreomycetidae</taxon>
        <taxon>Glomerellales</taxon>
        <taxon>Glomerellaceae</taxon>
        <taxon>Colletotrichum</taxon>
        <taxon>Colletotrichum orbiculare species complex</taxon>
    </lineage>
</organism>
<dbReference type="PANTHER" id="PTHR35394">
    <property type="entry name" value="DUF3176 DOMAIN-CONTAINING PROTEIN"/>
    <property type="match status" value="1"/>
</dbReference>
<evidence type="ECO:0000256" key="1">
    <source>
        <dbReference type="SAM" id="Phobius"/>
    </source>
</evidence>
<keyword evidence="1" id="KW-1133">Transmembrane helix</keyword>
<protein>
    <submittedName>
        <fullName evidence="2">Uncharacterized protein</fullName>
    </submittedName>
</protein>
<dbReference type="AlphaFoldDB" id="A0A484FEJ4"/>
<dbReference type="Pfam" id="PF11374">
    <property type="entry name" value="DUF3176"/>
    <property type="match status" value="1"/>
</dbReference>
<keyword evidence="3" id="KW-1185">Reference proteome</keyword>
<reference evidence="3" key="2">
    <citation type="journal article" date="2019" name="Mol. Plant Microbe Interact.">
        <title>Genome sequence resources for four phytopathogenic fungi from the Colletotrichum orbiculare species complex.</title>
        <authorList>
            <person name="Gan P."/>
            <person name="Tsushima A."/>
            <person name="Narusaka M."/>
            <person name="Narusaka Y."/>
            <person name="Takano Y."/>
            <person name="Kubo Y."/>
            <person name="Shirasu K."/>
        </authorList>
    </citation>
    <scope>GENOME REANNOTATION</scope>
    <source>
        <strain evidence="3">104-T / ATCC 96160 / CBS 514.97 / LARS 414 / MAFF 240422</strain>
    </source>
</reference>
<name>A0A484FEJ4_COLOR</name>
<gene>
    <name evidence="2" type="ORF">Cob_v010484</name>
</gene>
<reference evidence="3" key="1">
    <citation type="journal article" date="2013" name="New Phytol.">
        <title>Comparative genomic and transcriptomic analyses reveal the hemibiotrophic stage shift of Colletotrichum fungi.</title>
        <authorList>
            <person name="Gan P."/>
            <person name="Ikeda K."/>
            <person name="Irieda H."/>
            <person name="Narusaka M."/>
            <person name="O'Connell R.J."/>
            <person name="Narusaka Y."/>
            <person name="Takano Y."/>
            <person name="Kubo Y."/>
            <person name="Shirasu K."/>
        </authorList>
    </citation>
    <scope>NUCLEOTIDE SEQUENCE [LARGE SCALE GENOMIC DNA]</scope>
    <source>
        <strain evidence="3">104-T / ATCC 96160 / CBS 514.97 / LARS 414 / MAFF 240422</strain>
    </source>
</reference>